<comment type="caution">
    <text evidence="7">The sequence shown here is derived from an EMBL/GenBank/DDBJ whole genome shotgun (WGS) entry which is preliminary data.</text>
</comment>
<keyword evidence="3" id="KW-0436">Ligase</keyword>
<dbReference type="PANTHER" id="PTHR10890:SF3">
    <property type="entry name" value="CYSTEINE--TRNA LIGASE, CYTOPLASMIC"/>
    <property type="match status" value="1"/>
</dbReference>
<evidence type="ECO:0000256" key="4">
    <source>
        <dbReference type="ARBA" id="ARBA00022741"/>
    </source>
</evidence>
<proteinExistence type="inferred from homology"/>
<evidence type="ECO:0000256" key="3">
    <source>
        <dbReference type="ARBA" id="ARBA00022598"/>
    </source>
</evidence>
<evidence type="ECO:0000313" key="7">
    <source>
        <dbReference type="EMBL" id="MBM0108587.1"/>
    </source>
</evidence>
<dbReference type="EMBL" id="JAEVLS010000008">
    <property type="protein sequence ID" value="MBM0108587.1"/>
    <property type="molecule type" value="Genomic_DNA"/>
</dbReference>
<evidence type="ECO:0000313" key="8">
    <source>
        <dbReference type="Proteomes" id="UP000661077"/>
    </source>
</evidence>
<name>A0ABS1X5T6_9GAMM</name>
<dbReference type="InterPro" id="IPR032678">
    <property type="entry name" value="tRNA-synt_1_cat_dom"/>
</dbReference>
<gene>
    <name evidence="7" type="ORF">JM946_27970</name>
</gene>
<evidence type="ECO:0000259" key="6">
    <source>
        <dbReference type="Pfam" id="PF01406"/>
    </source>
</evidence>
<comment type="subunit">
    <text evidence="2">Monomer.</text>
</comment>
<dbReference type="PANTHER" id="PTHR10890">
    <property type="entry name" value="CYSTEINYL-TRNA SYNTHETASE"/>
    <property type="match status" value="1"/>
</dbReference>
<dbReference type="Proteomes" id="UP000661077">
    <property type="component" value="Unassembled WGS sequence"/>
</dbReference>
<accession>A0ABS1X5T6</accession>
<protein>
    <recommendedName>
        <fullName evidence="6">tRNA synthetases class I catalytic domain-containing protein</fullName>
    </recommendedName>
</protein>
<keyword evidence="4" id="KW-0547">Nucleotide-binding</keyword>
<keyword evidence="5" id="KW-0067">ATP-binding</keyword>
<evidence type="ECO:0000256" key="2">
    <source>
        <dbReference type="ARBA" id="ARBA00011245"/>
    </source>
</evidence>
<comment type="similarity">
    <text evidence="1">Belongs to the class-I aminoacyl-tRNA synthetase family.</text>
</comment>
<dbReference type="Gene3D" id="3.40.50.620">
    <property type="entry name" value="HUPs"/>
    <property type="match status" value="1"/>
</dbReference>
<organism evidence="7 8">
    <name type="scientific">Steroidobacter gossypii</name>
    <dbReference type="NCBI Taxonomy" id="2805490"/>
    <lineage>
        <taxon>Bacteria</taxon>
        <taxon>Pseudomonadati</taxon>
        <taxon>Pseudomonadota</taxon>
        <taxon>Gammaproteobacteria</taxon>
        <taxon>Steroidobacterales</taxon>
        <taxon>Steroidobacteraceae</taxon>
        <taxon>Steroidobacter</taxon>
    </lineage>
</organism>
<keyword evidence="8" id="KW-1185">Reference proteome</keyword>
<evidence type="ECO:0000256" key="1">
    <source>
        <dbReference type="ARBA" id="ARBA00005594"/>
    </source>
</evidence>
<reference evidence="7 8" key="1">
    <citation type="journal article" date="2021" name="Int. J. Syst. Evol. Microbiol.">
        <title>Steroidobacter gossypii sp. nov., isolated from soil of cotton cropping field.</title>
        <authorList>
            <person name="Huang R."/>
            <person name="Yang S."/>
            <person name="Zhen C."/>
            <person name="Liu W."/>
        </authorList>
    </citation>
    <scope>NUCLEOTIDE SEQUENCE [LARGE SCALE GENOMIC DNA]</scope>
    <source>
        <strain evidence="7 8">S1-65</strain>
    </source>
</reference>
<dbReference type="Pfam" id="PF01406">
    <property type="entry name" value="tRNA-synt_1e"/>
    <property type="match status" value="1"/>
</dbReference>
<dbReference type="InterPro" id="IPR024909">
    <property type="entry name" value="Cys-tRNA/MSH_ligase"/>
</dbReference>
<feature type="domain" description="tRNA synthetases class I catalytic" evidence="6">
    <location>
        <begin position="2"/>
        <end position="64"/>
    </location>
</feature>
<dbReference type="InterPro" id="IPR014729">
    <property type="entry name" value="Rossmann-like_a/b/a_fold"/>
</dbReference>
<sequence>MSFVRNITDIDEKIIKRAAENGESIQSLAKQFIAAMHGEYDLLNILRPTHEPRTTEHIAGVVAMT</sequence>
<dbReference type="SUPFAM" id="SSF52374">
    <property type="entry name" value="Nucleotidylyl transferase"/>
    <property type="match status" value="1"/>
</dbReference>
<evidence type="ECO:0000256" key="5">
    <source>
        <dbReference type="ARBA" id="ARBA00022840"/>
    </source>
</evidence>